<evidence type="ECO:0000313" key="1">
    <source>
        <dbReference type="EMBL" id="CAL5971104.1"/>
    </source>
</evidence>
<keyword evidence="2" id="KW-1185">Reference proteome</keyword>
<sequence length="384" mass="44880">MPKSGLESEQGYLKRERSRATLAGRLQYIQTKYCMNITKIILQLISQINQLLNAFPSPLLKNQQLFVNSLFSTKKQIQKLGLSEMDKYFYIAHLAEDLGISLGDTLDSSMKRQPTVLRLDQSQSIPAPSEKEQCQKLILENFKITFASVRCVLDDLKAEIKRPLVLDAKPILNCLNKMSEFRLEYQNILHSDLLQTQQQLTKTRSLIKSELLGFKSQLQQLEVVSFQLQKKNPNEDVYYLAYDMHTELNQIKTQLKQTKQFINYQKQKIDHQMNKQMQNGFGLAPLQHMDKFQELQNQILKINSEQKEHFEHIFETLKEKSVAPKNDAETQTEMDQIKNILKKMQHMNNFVRQNETELRNIVSRNQQIKQLFVHIHGIQEAALE</sequence>
<proteinExistence type="predicted"/>
<reference evidence="1 2" key="1">
    <citation type="submission" date="2024-07" db="EMBL/GenBank/DDBJ databases">
        <authorList>
            <person name="Akdeniz Z."/>
        </authorList>
    </citation>
    <scope>NUCLEOTIDE SEQUENCE [LARGE SCALE GENOMIC DNA]</scope>
</reference>
<dbReference type="EMBL" id="CAXDID020000002">
    <property type="protein sequence ID" value="CAL5971104.1"/>
    <property type="molecule type" value="Genomic_DNA"/>
</dbReference>
<name>A0ABP1GL86_9EUKA</name>
<evidence type="ECO:0000313" key="2">
    <source>
        <dbReference type="Proteomes" id="UP001642409"/>
    </source>
</evidence>
<comment type="caution">
    <text evidence="1">The sequence shown here is derived from an EMBL/GenBank/DDBJ whole genome shotgun (WGS) entry which is preliminary data.</text>
</comment>
<protein>
    <submittedName>
        <fullName evidence="1">Hypothetical_protein</fullName>
    </submittedName>
</protein>
<dbReference type="Proteomes" id="UP001642409">
    <property type="component" value="Unassembled WGS sequence"/>
</dbReference>
<gene>
    <name evidence="1" type="ORF">HINF_LOCUS1044</name>
</gene>
<organism evidence="1 2">
    <name type="scientific">Hexamita inflata</name>
    <dbReference type="NCBI Taxonomy" id="28002"/>
    <lineage>
        <taxon>Eukaryota</taxon>
        <taxon>Metamonada</taxon>
        <taxon>Diplomonadida</taxon>
        <taxon>Hexamitidae</taxon>
        <taxon>Hexamitinae</taxon>
        <taxon>Hexamita</taxon>
    </lineage>
</organism>
<accession>A0ABP1GL86</accession>